<dbReference type="PANTHER" id="PTHR43750">
    <property type="entry name" value="UDP-GLUCOSE 6-DEHYDROGENASE TUAD"/>
    <property type="match status" value="1"/>
</dbReference>
<dbReference type="Pfam" id="PF03720">
    <property type="entry name" value="UDPG_MGDP_dh_C"/>
    <property type="match status" value="1"/>
</dbReference>
<dbReference type="GO" id="GO:0006065">
    <property type="term" value="P:UDP-glucuronate biosynthetic process"/>
    <property type="evidence" value="ECO:0007669"/>
    <property type="project" value="UniProtKB-UniPathway"/>
</dbReference>
<dbReference type="InterPro" id="IPR017476">
    <property type="entry name" value="UDP-Glc/GDP-Man"/>
</dbReference>
<feature type="active site" description="Nucleophile" evidence="10">
    <location>
        <position position="261"/>
    </location>
</feature>
<feature type="binding site" evidence="12">
    <location>
        <position position="328"/>
    </location>
    <ligand>
        <name>NAD(+)</name>
        <dbReference type="ChEBI" id="CHEBI:57540"/>
    </ligand>
</feature>
<dbReference type="SUPFAM" id="SSF48179">
    <property type="entry name" value="6-phosphogluconate dehydrogenase C-terminal domain-like"/>
    <property type="match status" value="1"/>
</dbReference>
<comment type="function">
    <text evidence="8">Catalyzes the conversion of UDP-glucose into UDP-glucuronate, one of the precursors of teichuronic acid.</text>
</comment>
<dbReference type="Gene3D" id="1.20.5.100">
    <property type="entry name" value="Cytochrome c1, transmembrane anchor, C-terminal"/>
    <property type="match status" value="1"/>
</dbReference>
<evidence type="ECO:0000313" key="14">
    <source>
        <dbReference type="EMBL" id="RKG83292.1"/>
    </source>
</evidence>
<dbReference type="InterPro" id="IPR036220">
    <property type="entry name" value="UDP-Glc/GDP-Man_DH_C_sf"/>
</dbReference>
<comment type="caution">
    <text evidence="14">The sequence shown here is derived from an EMBL/GenBank/DDBJ whole genome shotgun (WGS) entry which is preliminary data.</text>
</comment>
<dbReference type="PIRSF" id="PIRSF500134">
    <property type="entry name" value="UDPglc_DH_bac"/>
    <property type="match status" value="1"/>
</dbReference>
<evidence type="ECO:0000259" key="13">
    <source>
        <dbReference type="SMART" id="SM00984"/>
    </source>
</evidence>
<evidence type="ECO:0000256" key="2">
    <source>
        <dbReference type="ARBA" id="ARBA00006601"/>
    </source>
</evidence>
<dbReference type="Proteomes" id="UP000268094">
    <property type="component" value="Unassembled WGS sequence"/>
</dbReference>
<dbReference type="OrthoDB" id="9803238at2"/>
<protein>
    <recommendedName>
        <fullName evidence="4 9">UDP-glucose 6-dehydrogenase</fullName>
        <ecNumber evidence="3 9">1.1.1.22</ecNumber>
    </recommendedName>
</protein>
<dbReference type="PIRSF" id="PIRSF000124">
    <property type="entry name" value="UDPglc_GDPman_dh"/>
    <property type="match status" value="1"/>
</dbReference>
<feature type="binding site" evidence="12">
    <location>
        <position position="264"/>
    </location>
    <ligand>
        <name>NAD(+)</name>
        <dbReference type="ChEBI" id="CHEBI:57540"/>
    </ligand>
</feature>
<dbReference type="InterPro" id="IPR001732">
    <property type="entry name" value="UDP-Glc/GDP-Man_DH_N"/>
</dbReference>
<dbReference type="EMBL" id="RAVZ01000182">
    <property type="protein sequence ID" value="RKG83292.1"/>
    <property type="molecule type" value="Genomic_DNA"/>
</dbReference>
<evidence type="ECO:0000256" key="4">
    <source>
        <dbReference type="ARBA" id="ARBA00015132"/>
    </source>
</evidence>
<evidence type="ECO:0000256" key="5">
    <source>
        <dbReference type="ARBA" id="ARBA00023002"/>
    </source>
</evidence>
<feature type="binding site" evidence="12">
    <location>
        <position position="35"/>
    </location>
    <ligand>
        <name>NAD(+)</name>
        <dbReference type="ChEBI" id="CHEBI:57540"/>
    </ligand>
</feature>
<dbReference type="SUPFAM" id="SSF51735">
    <property type="entry name" value="NAD(P)-binding Rossmann-fold domains"/>
    <property type="match status" value="1"/>
</dbReference>
<dbReference type="GO" id="GO:0000271">
    <property type="term" value="P:polysaccharide biosynthetic process"/>
    <property type="evidence" value="ECO:0007669"/>
    <property type="project" value="InterPro"/>
</dbReference>
<dbReference type="SUPFAM" id="SSF52413">
    <property type="entry name" value="UDP-glucose/GDP-mannose dehydrogenase C-terminal domain"/>
    <property type="match status" value="1"/>
</dbReference>
<dbReference type="InterPro" id="IPR036291">
    <property type="entry name" value="NAD(P)-bd_dom_sf"/>
</dbReference>
<accession>A0A3A8IIK9</accession>
<dbReference type="InterPro" id="IPR014027">
    <property type="entry name" value="UDP-Glc/GDP-Man_DH_C"/>
</dbReference>
<dbReference type="Pfam" id="PF00984">
    <property type="entry name" value="UDPG_MGDP_dh"/>
    <property type="match status" value="1"/>
</dbReference>
<dbReference type="Gene3D" id="3.40.50.720">
    <property type="entry name" value="NAD(P)-binding Rossmann-like Domain"/>
    <property type="match status" value="2"/>
</dbReference>
<feature type="binding site" evidence="11">
    <location>
        <begin position="150"/>
        <end position="153"/>
    </location>
    <ligand>
        <name>substrate</name>
    </ligand>
</feature>
<gene>
    <name evidence="14" type="ORF">D7V88_24275</name>
</gene>
<organism evidence="14 15">
    <name type="scientific">Corallococcus terminator</name>
    <dbReference type="NCBI Taxonomy" id="2316733"/>
    <lineage>
        <taxon>Bacteria</taxon>
        <taxon>Pseudomonadati</taxon>
        <taxon>Myxococcota</taxon>
        <taxon>Myxococcia</taxon>
        <taxon>Myxococcales</taxon>
        <taxon>Cystobacterineae</taxon>
        <taxon>Myxococcaceae</taxon>
        <taxon>Corallococcus</taxon>
    </lineage>
</organism>
<feature type="binding site" evidence="11">
    <location>
        <position position="321"/>
    </location>
    <ligand>
        <name>substrate</name>
    </ligand>
</feature>
<comment type="pathway">
    <text evidence="1">Nucleotide-sugar biosynthesis; UDP-alpha-D-glucuronate biosynthesis; UDP-alpha-D-glucuronate from UDP-alpha-D-glucose: step 1/1.</text>
</comment>
<feature type="binding site" evidence="12">
    <location>
        <position position="30"/>
    </location>
    <ligand>
        <name>NAD(+)</name>
        <dbReference type="ChEBI" id="CHEBI:57540"/>
    </ligand>
</feature>
<dbReference type="PANTHER" id="PTHR43750:SF3">
    <property type="entry name" value="UDP-GLUCOSE 6-DEHYDROGENASE TUAD"/>
    <property type="match status" value="1"/>
</dbReference>
<feature type="binding site" evidence="12">
    <location>
        <position position="153"/>
    </location>
    <ligand>
        <name>NAD(+)</name>
        <dbReference type="ChEBI" id="CHEBI:57540"/>
    </ligand>
</feature>
<keyword evidence="15" id="KW-1185">Reference proteome</keyword>
<dbReference type="AlphaFoldDB" id="A0A3A8IIK9"/>
<dbReference type="UniPathway" id="UPA00038">
    <property type="reaction ID" value="UER00491"/>
</dbReference>
<evidence type="ECO:0000256" key="12">
    <source>
        <dbReference type="PIRSR" id="PIRSR500134-3"/>
    </source>
</evidence>
<dbReference type="FunFam" id="1.20.5.100:FF:000001">
    <property type="entry name" value="UDP-glucose 6-dehydrogenase"/>
    <property type="match status" value="1"/>
</dbReference>
<dbReference type="SMART" id="SM00984">
    <property type="entry name" value="UDPG_MGDP_dh_C"/>
    <property type="match status" value="1"/>
</dbReference>
<feature type="binding site" evidence="12">
    <location>
        <position position="86"/>
    </location>
    <ligand>
        <name>NAD(+)</name>
        <dbReference type="ChEBI" id="CHEBI:57540"/>
    </ligand>
</feature>
<evidence type="ECO:0000256" key="8">
    <source>
        <dbReference type="ARBA" id="ARBA00053241"/>
    </source>
</evidence>
<evidence type="ECO:0000256" key="11">
    <source>
        <dbReference type="PIRSR" id="PIRSR500134-2"/>
    </source>
</evidence>
<feature type="binding site" evidence="11">
    <location>
        <begin position="250"/>
        <end position="254"/>
    </location>
    <ligand>
        <name>substrate</name>
    </ligand>
</feature>
<feature type="binding site" evidence="11">
    <location>
        <position position="258"/>
    </location>
    <ligand>
        <name>substrate</name>
    </ligand>
</feature>
<dbReference type="NCBIfam" id="TIGR03026">
    <property type="entry name" value="NDP-sugDHase"/>
    <property type="match status" value="1"/>
</dbReference>
<name>A0A3A8IIK9_9BACT</name>
<dbReference type="GO" id="GO:0051287">
    <property type="term" value="F:NAD binding"/>
    <property type="evidence" value="ECO:0007669"/>
    <property type="project" value="InterPro"/>
</dbReference>
<evidence type="ECO:0000256" key="10">
    <source>
        <dbReference type="PIRSR" id="PIRSR500134-1"/>
    </source>
</evidence>
<keyword evidence="6 9" id="KW-0520">NAD</keyword>
<dbReference type="GO" id="GO:0003979">
    <property type="term" value="F:UDP-glucose 6-dehydrogenase activity"/>
    <property type="evidence" value="ECO:0007669"/>
    <property type="project" value="UniProtKB-EC"/>
</dbReference>
<feature type="binding site" evidence="11">
    <location>
        <position position="205"/>
    </location>
    <ligand>
        <name>substrate</name>
    </ligand>
</feature>
<reference evidence="15" key="1">
    <citation type="submission" date="2018-09" db="EMBL/GenBank/DDBJ databases">
        <authorList>
            <person name="Livingstone P.G."/>
            <person name="Whitworth D.E."/>
        </authorList>
    </citation>
    <scope>NUCLEOTIDE SEQUENCE [LARGE SCALE GENOMIC DNA]</scope>
    <source>
        <strain evidence="15">CA054A</strain>
    </source>
</reference>
<dbReference type="Pfam" id="PF03721">
    <property type="entry name" value="UDPG_MGDP_dh_N"/>
    <property type="match status" value="1"/>
</dbReference>
<evidence type="ECO:0000256" key="6">
    <source>
        <dbReference type="ARBA" id="ARBA00023027"/>
    </source>
</evidence>
<sequence length="432" mass="47540">MRIAIIGSGYVGLVAGTCFADSGNDVACVDIDERKIRMLQDGQVPIYEPGLEELIRKNVKEKRLTFTTNLAEGVANAQAVFIAVGTPEGESGEADLQYVIAAAQAVGRAIKQYTVVVDKSTVPVGTADKVREAIAKVTSVEFDVVSNPEFLKEGAALDDFFKPDRVVIGADTERARNIMGELYAPFVRTENPILFMDTRSAELTKYAANAMLATRISFMNDVSALCEKVGADVDFVRKGLGADKRIGYPFLFPGVGYGGSCFPKDVKALVTTAREYGLELDLLRAVERTNERQKKLLVNKAVKHYGTLEGKKFGVWGLAFKPKTDDMREAPSIEVIEGLIGKGAQVIAHDPVASHAAKRVFGDRIRYAELPYDALEGVDGLFVVTEWNEFRHPDFARMKSLMKSPVIFDGRNIFQPARMREQGFTYFGIGRR</sequence>
<evidence type="ECO:0000256" key="3">
    <source>
        <dbReference type="ARBA" id="ARBA00012954"/>
    </source>
</evidence>
<feature type="domain" description="UDP-glucose/GDP-mannose dehydrogenase C-terminal" evidence="13">
    <location>
        <begin position="314"/>
        <end position="416"/>
    </location>
</feature>
<dbReference type="InterPro" id="IPR014026">
    <property type="entry name" value="UDP-Glc/GDP-Man_DH_dimer"/>
</dbReference>
<keyword evidence="5 9" id="KW-0560">Oxidoreductase</keyword>
<proteinExistence type="inferred from homology"/>
<evidence type="ECO:0000256" key="9">
    <source>
        <dbReference type="PIRNR" id="PIRNR000124"/>
    </source>
</evidence>
<feature type="binding site" evidence="12">
    <location>
        <position position="121"/>
    </location>
    <ligand>
        <name>NAD(+)</name>
        <dbReference type="ChEBI" id="CHEBI:57540"/>
    </ligand>
</feature>
<comment type="similarity">
    <text evidence="2 9">Belongs to the UDP-glucose/GDP-mannose dehydrogenase family.</text>
</comment>
<dbReference type="EC" id="1.1.1.22" evidence="3 9"/>
<dbReference type="InterPro" id="IPR008927">
    <property type="entry name" value="6-PGluconate_DH-like_C_sf"/>
</dbReference>
<dbReference type="RefSeq" id="WP_120543026.1">
    <property type="nucleotide sequence ID" value="NZ_RAVZ01000182.1"/>
</dbReference>
<evidence type="ECO:0000256" key="7">
    <source>
        <dbReference type="ARBA" id="ARBA00047473"/>
    </source>
</evidence>
<evidence type="ECO:0000313" key="15">
    <source>
        <dbReference type="Proteomes" id="UP000268094"/>
    </source>
</evidence>
<comment type="catalytic activity">
    <reaction evidence="7 9">
        <text>UDP-alpha-D-glucose + 2 NAD(+) + H2O = UDP-alpha-D-glucuronate + 2 NADH + 3 H(+)</text>
        <dbReference type="Rhea" id="RHEA:23596"/>
        <dbReference type="ChEBI" id="CHEBI:15377"/>
        <dbReference type="ChEBI" id="CHEBI:15378"/>
        <dbReference type="ChEBI" id="CHEBI:57540"/>
        <dbReference type="ChEBI" id="CHEBI:57945"/>
        <dbReference type="ChEBI" id="CHEBI:58052"/>
        <dbReference type="ChEBI" id="CHEBI:58885"/>
        <dbReference type="EC" id="1.1.1.22"/>
    </reaction>
</comment>
<evidence type="ECO:0000256" key="1">
    <source>
        <dbReference type="ARBA" id="ARBA00004701"/>
    </source>
</evidence>
<dbReference type="InterPro" id="IPR028357">
    <property type="entry name" value="UDPglc_DH_bac"/>
</dbReference>